<dbReference type="InterPro" id="IPR050638">
    <property type="entry name" value="AA-Vitamin_Transporters"/>
</dbReference>
<feature type="transmembrane region" description="Helical" evidence="5">
    <location>
        <begin position="236"/>
        <end position="255"/>
    </location>
</feature>
<keyword evidence="2 5" id="KW-0812">Transmembrane</keyword>
<protein>
    <recommendedName>
        <fullName evidence="6">EamA domain-containing protein</fullName>
    </recommendedName>
</protein>
<feature type="transmembrane region" description="Helical" evidence="5">
    <location>
        <begin position="261"/>
        <end position="280"/>
    </location>
</feature>
<dbReference type="GO" id="GO:0016020">
    <property type="term" value="C:membrane"/>
    <property type="evidence" value="ECO:0007669"/>
    <property type="project" value="UniProtKB-SubCell"/>
</dbReference>
<evidence type="ECO:0000256" key="4">
    <source>
        <dbReference type="ARBA" id="ARBA00023136"/>
    </source>
</evidence>
<evidence type="ECO:0000256" key="2">
    <source>
        <dbReference type="ARBA" id="ARBA00022692"/>
    </source>
</evidence>
<dbReference type="PANTHER" id="PTHR32322">
    <property type="entry name" value="INNER MEMBRANE TRANSPORTER"/>
    <property type="match status" value="1"/>
</dbReference>
<feature type="transmembrane region" description="Helical" evidence="5">
    <location>
        <begin position="63"/>
        <end position="83"/>
    </location>
</feature>
<feature type="transmembrane region" description="Helical" evidence="5">
    <location>
        <begin position="139"/>
        <end position="159"/>
    </location>
</feature>
<feature type="transmembrane region" description="Helical" evidence="5">
    <location>
        <begin position="89"/>
        <end position="107"/>
    </location>
</feature>
<dbReference type="InterPro" id="IPR000620">
    <property type="entry name" value="EamA_dom"/>
</dbReference>
<keyword evidence="4 5" id="KW-0472">Membrane</keyword>
<name>A0A381UNZ7_9ZZZZ</name>
<evidence type="ECO:0000256" key="1">
    <source>
        <dbReference type="ARBA" id="ARBA00004141"/>
    </source>
</evidence>
<dbReference type="AlphaFoldDB" id="A0A381UNZ7"/>
<feature type="transmembrane region" description="Helical" evidence="5">
    <location>
        <begin position="166"/>
        <end position="185"/>
    </location>
</feature>
<gene>
    <name evidence="7" type="ORF">METZ01_LOCUS82202</name>
</gene>
<feature type="transmembrane region" description="Helical" evidence="5">
    <location>
        <begin position="33"/>
        <end position="51"/>
    </location>
</feature>
<dbReference type="SUPFAM" id="SSF103481">
    <property type="entry name" value="Multidrug resistance efflux transporter EmrE"/>
    <property type="match status" value="2"/>
</dbReference>
<evidence type="ECO:0000313" key="7">
    <source>
        <dbReference type="EMBL" id="SVA29348.1"/>
    </source>
</evidence>
<evidence type="ECO:0000259" key="6">
    <source>
        <dbReference type="Pfam" id="PF00892"/>
    </source>
</evidence>
<feature type="transmembrane region" description="Helical" evidence="5">
    <location>
        <begin position="205"/>
        <end position="224"/>
    </location>
</feature>
<feature type="transmembrane region" description="Helical" evidence="5">
    <location>
        <begin position="7"/>
        <end position="27"/>
    </location>
</feature>
<dbReference type="PANTHER" id="PTHR32322:SF9">
    <property type="entry name" value="AMINO-ACID METABOLITE EFFLUX PUMP-RELATED"/>
    <property type="match status" value="1"/>
</dbReference>
<keyword evidence="3 5" id="KW-1133">Transmembrane helix</keyword>
<organism evidence="7">
    <name type="scientific">marine metagenome</name>
    <dbReference type="NCBI Taxonomy" id="408172"/>
    <lineage>
        <taxon>unclassified sequences</taxon>
        <taxon>metagenomes</taxon>
        <taxon>ecological metagenomes</taxon>
    </lineage>
</organism>
<dbReference type="EMBL" id="UINC01006740">
    <property type="protein sequence ID" value="SVA29348.1"/>
    <property type="molecule type" value="Genomic_DNA"/>
</dbReference>
<dbReference type="InterPro" id="IPR037185">
    <property type="entry name" value="EmrE-like"/>
</dbReference>
<accession>A0A381UNZ7</accession>
<proteinExistence type="predicted"/>
<reference evidence="7" key="1">
    <citation type="submission" date="2018-05" db="EMBL/GenBank/DDBJ databases">
        <authorList>
            <person name="Lanie J.A."/>
            <person name="Ng W.-L."/>
            <person name="Kazmierczak K.M."/>
            <person name="Andrzejewski T.M."/>
            <person name="Davidsen T.M."/>
            <person name="Wayne K.J."/>
            <person name="Tettelin H."/>
            <person name="Glass J.I."/>
            <person name="Rusch D."/>
            <person name="Podicherti R."/>
            <person name="Tsui H.-C.T."/>
            <person name="Winkler M.E."/>
        </authorList>
    </citation>
    <scope>NUCLEOTIDE SEQUENCE</scope>
</reference>
<feature type="domain" description="EamA" evidence="6">
    <location>
        <begin position="140"/>
        <end position="278"/>
    </location>
</feature>
<sequence>MPLRDLVLAISVPFFWGIGFVITKPGMEQFPPMLINGLRWGLTGLVLVWWFPIPKKYLKKLLLISFVGCTVQYSLTFSGLNMIDASSAVLLVQFEVPFGILIAYFFLKERPSKKNLLGLLIAFVGVVILSGAPNLLGKAMGVFLVLSGAFTWSAGQIIAKPVSEKLNGIILTAWIGILAGPQLIIASQFFEGDVLNNIITADYKAWLIVLYLGLLMNVLGYSTWYYVLGRYPVNKVLPVMLLLPITGVLSAMIFLGERPDLKVFIGGFIILVGVGMILLGKIEKKS</sequence>
<dbReference type="Pfam" id="PF00892">
    <property type="entry name" value="EamA"/>
    <property type="match status" value="2"/>
</dbReference>
<feature type="transmembrane region" description="Helical" evidence="5">
    <location>
        <begin position="116"/>
        <end position="133"/>
    </location>
</feature>
<evidence type="ECO:0000256" key="3">
    <source>
        <dbReference type="ARBA" id="ARBA00022989"/>
    </source>
</evidence>
<comment type="subcellular location">
    <subcellularLocation>
        <location evidence="1">Membrane</location>
        <topology evidence="1">Multi-pass membrane protein</topology>
    </subcellularLocation>
</comment>
<feature type="domain" description="EamA" evidence="6">
    <location>
        <begin position="7"/>
        <end position="130"/>
    </location>
</feature>
<evidence type="ECO:0000256" key="5">
    <source>
        <dbReference type="SAM" id="Phobius"/>
    </source>
</evidence>